<organism evidence="3 4">
    <name type="scientific">Hypholoma sublateritium (strain FD-334 SS-4)</name>
    <dbReference type="NCBI Taxonomy" id="945553"/>
    <lineage>
        <taxon>Eukaryota</taxon>
        <taxon>Fungi</taxon>
        <taxon>Dikarya</taxon>
        <taxon>Basidiomycota</taxon>
        <taxon>Agaricomycotina</taxon>
        <taxon>Agaricomycetes</taxon>
        <taxon>Agaricomycetidae</taxon>
        <taxon>Agaricales</taxon>
        <taxon>Agaricineae</taxon>
        <taxon>Strophariaceae</taxon>
        <taxon>Hypholoma</taxon>
    </lineage>
</organism>
<sequence length="152" mass="16163">MPPAASGFTISFSKKCIVVTGGNRGIGYAFTRAAASAGANVAVIYRSSKDAEEVTEKVGKEFGVKTKAYRCDVSNTVLVNETFKKINNEMGPISGLIANAGISVVKPAMDLTADDFHTVYDVNVFGVFNTARAAAKYVPPHVFAHSPSWLLL</sequence>
<evidence type="ECO:0000313" key="3">
    <source>
        <dbReference type="EMBL" id="KJA21367.1"/>
    </source>
</evidence>
<dbReference type="PANTHER" id="PTHR43008:SF6">
    <property type="entry name" value="NADP-DEPENDENT MANNITOL DEHYDROGENASE"/>
    <property type="match status" value="1"/>
</dbReference>
<dbReference type="GO" id="GO:0050664">
    <property type="term" value="F:oxidoreductase activity, acting on NAD(P)H, oxygen as acceptor"/>
    <property type="evidence" value="ECO:0007669"/>
    <property type="project" value="TreeGrafter"/>
</dbReference>
<dbReference type="STRING" id="945553.A0A0D2L3L2"/>
<protein>
    <recommendedName>
        <fullName evidence="5">Ketoreductase (KR) domain-containing protein</fullName>
    </recommendedName>
</protein>
<dbReference type="Pfam" id="PF00106">
    <property type="entry name" value="adh_short"/>
    <property type="match status" value="1"/>
</dbReference>
<dbReference type="AlphaFoldDB" id="A0A0D2L3L2"/>
<evidence type="ECO:0000256" key="2">
    <source>
        <dbReference type="ARBA" id="ARBA00023002"/>
    </source>
</evidence>
<dbReference type="Gene3D" id="3.40.50.720">
    <property type="entry name" value="NAD(P)-binding Rossmann-like Domain"/>
    <property type="match status" value="1"/>
</dbReference>
<keyword evidence="4" id="KW-1185">Reference proteome</keyword>
<evidence type="ECO:0000313" key="4">
    <source>
        <dbReference type="Proteomes" id="UP000054270"/>
    </source>
</evidence>
<proteinExistence type="inferred from homology"/>
<dbReference type="GO" id="GO:0016616">
    <property type="term" value="F:oxidoreductase activity, acting on the CH-OH group of donors, NAD or NADP as acceptor"/>
    <property type="evidence" value="ECO:0007669"/>
    <property type="project" value="UniProtKB-ARBA"/>
</dbReference>
<dbReference type="PANTHER" id="PTHR43008">
    <property type="entry name" value="BENZIL REDUCTASE"/>
    <property type="match status" value="1"/>
</dbReference>
<dbReference type="EMBL" id="KN817559">
    <property type="protein sequence ID" value="KJA21367.1"/>
    <property type="molecule type" value="Genomic_DNA"/>
</dbReference>
<dbReference type="PRINTS" id="PR01397">
    <property type="entry name" value="DHBDHDRGNASE"/>
</dbReference>
<dbReference type="GO" id="GO:0008667">
    <property type="term" value="F:2,3-dihydro-2,3-dihydroxybenzoate dehydrogenase activity"/>
    <property type="evidence" value="ECO:0007669"/>
    <property type="project" value="InterPro"/>
</dbReference>
<gene>
    <name evidence="3" type="ORF">HYPSUDRAFT_140766</name>
</gene>
<evidence type="ECO:0000256" key="1">
    <source>
        <dbReference type="ARBA" id="ARBA00006484"/>
    </source>
</evidence>
<dbReference type="InterPro" id="IPR036291">
    <property type="entry name" value="NAD(P)-bd_dom_sf"/>
</dbReference>
<name>A0A0D2L3L2_HYPSF</name>
<evidence type="ECO:0008006" key="5">
    <source>
        <dbReference type="Google" id="ProtNLM"/>
    </source>
</evidence>
<keyword evidence="2" id="KW-0560">Oxidoreductase</keyword>
<dbReference type="Proteomes" id="UP000054270">
    <property type="component" value="Unassembled WGS sequence"/>
</dbReference>
<dbReference type="GO" id="GO:0019290">
    <property type="term" value="P:siderophore biosynthetic process"/>
    <property type="evidence" value="ECO:0007669"/>
    <property type="project" value="InterPro"/>
</dbReference>
<dbReference type="InterPro" id="IPR003560">
    <property type="entry name" value="DHB_DH"/>
</dbReference>
<dbReference type="OMA" id="HAVHINA"/>
<reference evidence="4" key="1">
    <citation type="submission" date="2014-04" db="EMBL/GenBank/DDBJ databases">
        <title>Evolutionary Origins and Diversification of the Mycorrhizal Mutualists.</title>
        <authorList>
            <consortium name="DOE Joint Genome Institute"/>
            <consortium name="Mycorrhizal Genomics Consortium"/>
            <person name="Kohler A."/>
            <person name="Kuo A."/>
            <person name="Nagy L.G."/>
            <person name="Floudas D."/>
            <person name="Copeland A."/>
            <person name="Barry K.W."/>
            <person name="Cichocki N."/>
            <person name="Veneault-Fourrey C."/>
            <person name="LaButti K."/>
            <person name="Lindquist E.A."/>
            <person name="Lipzen A."/>
            <person name="Lundell T."/>
            <person name="Morin E."/>
            <person name="Murat C."/>
            <person name="Riley R."/>
            <person name="Ohm R."/>
            <person name="Sun H."/>
            <person name="Tunlid A."/>
            <person name="Henrissat B."/>
            <person name="Grigoriev I.V."/>
            <person name="Hibbett D.S."/>
            <person name="Martin F."/>
        </authorList>
    </citation>
    <scope>NUCLEOTIDE SEQUENCE [LARGE SCALE GENOMIC DNA]</scope>
    <source>
        <strain evidence="4">FD-334 SS-4</strain>
    </source>
</reference>
<accession>A0A0D2L3L2</accession>
<dbReference type="SUPFAM" id="SSF51735">
    <property type="entry name" value="NAD(P)-binding Rossmann-fold domains"/>
    <property type="match status" value="1"/>
</dbReference>
<comment type="similarity">
    <text evidence="1">Belongs to the short-chain dehydrogenases/reductases (SDR) family.</text>
</comment>
<dbReference type="InterPro" id="IPR002347">
    <property type="entry name" value="SDR_fam"/>
</dbReference>
<dbReference type="OrthoDB" id="1888931at2759"/>